<proteinExistence type="predicted"/>
<gene>
    <name evidence="1" type="ORF">AVEN_216520_1</name>
</gene>
<dbReference type="EMBL" id="BGPR01000718">
    <property type="protein sequence ID" value="GBM32812.1"/>
    <property type="molecule type" value="Genomic_DNA"/>
</dbReference>
<comment type="caution">
    <text evidence="1">The sequence shown here is derived from an EMBL/GenBank/DDBJ whole genome shotgun (WGS) entry which is preliminary data.</text>
</comment>
<evidence type="ECO:0000313" key="2">
    <source>
        <dbReference type="Proteomes" id="UP000499080"/>
    </source>
</evidence>
<accession>A0A4Y2EU79</accession>
<sequence length="98" mass="11323">MTRTTPELAALTKLPHHTSGRTFAPTYDFTCNGPNTRRIFSGIKFRARNPPARSRDLSTRPHHPYYLSNFVIQKTFQPLFRLDRELPNSAPSWALDDH</sequence>
<organism evidence="1 2">
    <name type="scientific">Araneus ventricosus</name>
    <name type="common">Orbweaver spider</name>
    <name type="synonym">Epeira ventricosa</name>
    <dbReference type="NCBI Taxonomy" id="182803"/>
    <lineage>
        <taxon>Eukaryota</taxon>
        <taxon>Metazoa</taxon>
        <taxon>Ecdysozoa</taxon>
        <taxon>Arthropoda</taxon>
        <taxon>Chelicerata</taxon>
        <taxon>Arachnida</taxon>
        <taxon>Araneae</taxon>
        <taxon>Araneomorphae</taxon>
        <taxon>Entelegynae</taxon>
        <taxon>Araneoidea</taxon>
        <taxon>Araneidae</taxon>
        <taxon>Araneus</taxon>
    </lineage>
</organism>
<name>A0A4Y2EU79_ARAVE</name>
<evidence type="ECO:0000313" key="1">
    <source>
        <dbReference type="EMBL" id="GBM32812.1"/>
    </source>
</evidence>
<reference evidence="1 2" key="1">
    <citation type="journal article" date="2019" name="Sci. Rep.">
        <title>Orb-weaving spider Araneus ventricosus genome elucidates the spidroin gene catalogue.</title>
        <authorList>
            <person name="Kono N."/>
            <person name="Nakamura H."/>
            <person name="Ohtoshi R."/>
            <person name="Moran D.A.P."/>
            <person name="Shinohara A."/>
            <person name="Yoshida Y."/>
            <person name="Fujiwara M."/>
            <person name="Mori M."/>
            <person name="Tomita M."/>
            <person name="Arakawa K."/>
        </authorList>
    </citation>
    <scope>NUCLEOTIDE SEQUENCE [LARGE SCALE GENOMIC DNA]</scope>
</reference>
<dbReference type="AlphaFoldDB" id="A0A4Y2EU79"/>
<dbReference type="Proteomes" id="UP000499080">
    <property type="component" value="Unassembled WGS sequence"/>
</dbReference>
<keyword evidence="2" id="KW-1185">Reference proteome</keyword>
<protein>
    <submittedName>
        <fullName evidence="1">Uncharacterized protein</fullName>
    </submittedName>
</protein>